<dbReference type="EMBL" id="CP021780">
    <property type="protein sequence ID" value="ASA23394.1"/>
    <property type="molecule type" value="Genomic_DNA"/>
</dbReference>
<dbReference type="RefSeq" id="WP_087917387.1">
    <property type="nucleotide sequence ID" value="NZ_CP021780.1"/>
</dbReference>
<keyword evidence="3" id="KW-1185">Reference proteome</keyword>
<organism evidence="2 3">
    <name type="scientific">Paenibacillus donghaensis</name>
    <dbReference type="NCBI Taxonomy" id="414771"/>
    <lineage>
        <taxon>Bacteria</taxon>
        <taxon>Bacillati</taxon>
        <taxon>Bacillota</taxon>
        <taxon>Bacilli</taxon>
        <taxon>Bacillales</taxon>
        <taxon>Paenibacillaceae</taxon>
        <taxon>Paenibacillus</taxon>
    </lineage>
</organism>
<dbReference type="AlphaFoldDB" id="A0A2Z2KC53"/>
<keyword evidence="1" id="KW-1133">Transmembrane helix</keyword>
<feature type="transmembrane region" description="Helical" evidence="1">
    <location>
        <begin position="6"/>
        <end position="22"/>
    </location>
</feature>
<reference evidence="2 3" key="1">
    <citation type="submission" date="2017-06" db="EMBL/GenBank/DDBJ databases">
        <title>Complete genome sequence of Paenibacillus donghaensis KCTC 13049T isolated from East Sea sediment, South Korea.</title>
        <authorList>
            <person name="Jung B.K."/>
            <person name="Hong S.-J."/>
            <person name="Shin J.-H."/>
        </authorList>
    </citation>
    <scope>NUCLEOTIDE SEQUENCE [LARGE SCALE GENOMIC DNA]</scope>
    <source>
        <strain evidence="2 3">KCTC 13049</strain>
    </source>
</reference>
<dbReference type="OrthoDB" id="2591864at2"/>
<keyword evidence="1" id="KW-0812">Transmembrane</keyword>
<feature type="transmembrane region" description="Helical" evidence="1">
    <location>
        <begin position="198"/>
        <end position="221"/>
    </location>
</feature>
<evidence type="ECO:0000256" key="1">
    <source>
        <dbReference type="SAM" id="Phobius"/>
    </source>
</evidence>
<dbReference type="KEGG" id="pdh:B9T62_22845"/>
<proteinExistence type="predicted"/>
<dbReference type="Proteomes" id="UP000249890">
    <property type="component" value="Chromosome"/>
</dbReference>
<accession>A0A2Z2KC53</accession>
<evidence type="ECO:0000313" key="3">
    <source>
        <dbReference type="Proteomes" id="UP000249890"/>
    </source>
</evidence>
<evidence type="ECO:0000313" key="2">
    <source>
        <dbReference type="EMBL" id="ASA23394.1"/>
    </source>
</evidence>
<name>A0A2Z2KC53_9BACL</name>
<keyword evidence="1" id="KW-0472">Membrane</keyword>
<protein>
    <submittedName>
        <fullName evidence="2">Uncharacterized protein</fullName>
    </submittedName>
</protein>
<sequence>MKIFGIDLSIIIIAVITAYIGYQFNHRAKKREVFLKELSNSYNEVYFPMFELLSVINKTEDKNRKLELTDSFMQEYSGTNSKIRFIGSTFILEYFYKLREAFFTYKNEINRTNERELLEKVKGLYLSIEDEYWNAHDIIYEDYKQFVSDTFNNPFFVILGNIFRIFYHLSVFLLWISALVFYFTISHLIIPIEWVPEWWSIGFALLSLLLATILFGFMLMFKEMVMKRNRRESKVVKNLKQKIKRLFRTSR</sequence>
<feature type="transmembrane region" description="Helical" evidence="1">
    <location>
        <begin position="165"/>
        <end position="192"/>
    </location>
</feature>
<gene>
    <name evidence="2" type="ORF">B9T62_22845</name>
</gene>